<evidence type="ECO:0000259" key="2">
    <source>
        <dbReference type="Pfam" id="PF00534"/>
    </source>
</evidence>
<dbReference type="AlphaFoldDB" id="A0A6G7YEB1"/>
<dbReference type="GO" id="GO:0016757">
    <property type="term" value="F:glycosyltransferase activity"/>
    <property type="evidence" value="ECO:0007669"/>
    <property type="project" value="InterPro"/>
</dbReference>
<keyword evidence="1 3" id="KW-0808">Transferase</keyword>
<sequence>MVEMSLELVGYEPQREGLALVETEKPTGSGFEIVLAQNAWNVIPWDEFWTRIKPYPFRIASRIIARRTLAAVNLSRADRVVCLTSAMGDFCSERGYRNVSVSAVTAPAVYPIGDVPGPGLSSENFALVPGSVTWYKDPVRGLRYIRDHTALRAVIFAGGDDGSGCQQEIQRQAAAAGMTALFGYLQHAALLRAYSQASLIVLPSRLESLGFSLAEAALAGSPLVFSRIPAHTEIARRLGLELLDLEGSLVASESSRISWTRDQAIYEWDSLAKDLGLKRR</sequence>
<reference evidence="3 4" key="1">
    <citation type="submission" date="2020-03" db="EMBL/GenBank/DDBJ databases">
        <title>Nocardioides sp. nov., isolated from fish.</title>
        <authorList>
            <person name="Hyun D.-W."/>
            <person name="Bae J.-W."/>
        </authorList>
    </citation>
    <scope>NUCLEOTIDE SEQUENCE [LARGE SCALE GENOMIC DNA]</scope>
    <source>
        <strain evidence="3 4">HDW12A</strain>
    </source>
</reference>
<dbReference type="InterPro" id="IPR001296">
    <property type="entry name" value="Glyco_trans_1"/>
</dbReference>
<dbReference type="SUPFAM" id="SSF53756">
    <property type="entry name" value="UDP-Glycosyltransferase/glycogen phosphorylase"/>
    <property type="match status" value="1"/>
</dbReference>
<dbReference type="RefSeq" id="WP_166316711.1">
    <property type="nucleotide sequence ID" value="NZ_CP049866.1"/>
</dbReference>
<proteinExistence type="predicted"/>
<organism evidence="3 4">
    <name type="scientific">Nocardioides piscis</name>
    <dbReference type="NCBI Taxonomy" id="2714938"/>
    <lineage>
        <taxon>Bacteria</taxon>
        <taxon>Bacillati</taxon>
        <taxon>Actinomycetota</taxon>
        <taxon>Actinomycetes</taxon>
        <taxon>Propionibacteriales</taxon>
        <taxon>Nocardioidaceae</taxon>
        <taxon>Nocardioides</taxon>
    </lineage>
</organism>
<keyword evidence="4" id="KW-1185">Reference proteome</keyword>
<feature type="domain" description="Glycosyl transferase family 1" evidence="2">
    <location>
        <begin position="123"/>
        <end position="236"/>
    </location>
</feature>
<protein>
    <submittedName>
        <fullName evidence="3">Glycosyltransferase family 4 protein</fullName>
    </submittedName>
</protein>
<dbReference type="KEGG" id="npi:G7071_07185"/>
<evidence type="ECO:0000256" key="1">
    <source>
        <dbReference type="ARBA" id="ARBA00022679"/>
    </source>
</evidence>
<dbReference type="EMBL" id="CP049866">
    <property type="protein sequence ID" value="QIK75244.1"/>
    <property type="molecule type" value="Genomic_DNA"/>
</dbReference>
<gene>
    <name evidence="3" type="ORF">G7071_07185</name>
</gene>
<dbReference type="Proteomes" id="UP000502035">
    <property type="component" value="Chromosome"/>
</dbReference>
<evidence type="ECO:0000313" key="4">
    <source>
        <dbReference type="Proteomes" id="UP000502035"/>
    </source>
</evidence>
<name>A0A6G7YEB1_9ACTN</name>
<dbReference type="Gene3D" id="3.40.50.2000">
    <property type="entry name" value="Glycogen Phosphorylase B"/>
    <property type="match status" value="1"/>
</dbReference>
<evidence type="ECO:0000313" key="3">
    <source>
        <dbReference type="EMBL" id="QIK75244.1"/>
    </source>
</evidence>
<dbReference type="Pfam" id="PF00534">
    <property type="entry name" value="Glycos_transf_1"/>
    <property type="match status" value="1"/>
</dbReference>
<accession>A0A6G7YEB1</accession>